<feature type="non-terminal residue" evidence="1">
    <location>
        <position position="1"/>
    </location>
</feature>
<proteinExistence type="predicted"/>
<sequence>GAESVRTRSGHSRILGPKRQSLPVLRRVLSPHSALLEPICVPASNEVTVTILYGLEHLVTDTGFSLCLSQTGHVWTVSPRPRTASTCSLRPRARFGILCAVSR</sequence>
<evidence type="ECO:0000313" key="1">
    <source>
        <dbReference type="EMBL" id="EMD37604.1"/>
    </source>
</evidence>
<dbReference type="EMBL" id="KB445796">
    <property type="protein sequence ID" value="EMD37604.1"/>
    <property type="molecule type" value="Genomic_DNA"/>
</dbReference>
<accession>M2PMI4</accession>
<keyword evidence="2" id="KW-1185">Reference proteome</keyword>
<dbReference type="Proteomes" id="UP000016930">
    <property type="component" value="Unassembled WGS sequence"/>
</dbReference>
<reference evidence="1 2" key="1">
    <citation type="journal article" date="2012" name="Proc. Natl. Acad. Sci. U.S.A.">
        <title>Comparative genomics of Ceriporiopsis subvermispora and Phanerochaete chrysosporium provide insight into selective ligninolysis.</title>
        <authorList>
            <person name="Fernandez-Fueyo E."/>
            <person name="Ruiz-Duenas F.J."/>
            <person name="Ferreira P."/>
            <person name="Floudas D."/>
            <person name="Hibbett D.S."/>
            <person name="Canessa P."/>
            <person name="Larrondo L.F."/>
            <person name="James T.Y."/>
            <person name="Seelenfreund D."/>
            <person name="Lobos S."/>
            <person name="Polanco R."/>
            <person name="Tello M."/>
            <person name="Honda Y."/>
            <person name="Watanabe T."/>
            <person name="Watanabe T."/>
            <person name="Ryu J.S."/>
            <person name="Kubicek C.P."/>
            <person name="Schmoll M."/>
            <person name="Gaskell J."/>
            <person name="Hammel K.E."/>
            <person name="St John F.J."/>
            <person name="Vanden Wymelenberg A."/>
            <person name="Sabat G."/>
            <person name="Splinter BonDurant S."/>
            <person name="Syed K."/>
            <person name="Yadav J.S."/>
            <person name="Doddapaneni H."/>
            <person name="Subramanian V."/>
            <person name="Lavin J.L."/>
            <person name="Oguiza J.A."/>
            <person name="Perez G."/>
            <person name="Pisabarro A.G."/>
            <person name="Ramirez L."/>
            <person name="Santoyo F."/>
            <person name="Master E."/>
            <person name="Coutinho P.M."/>
            <person name="Henrissat B."/>
            <person name="Lombard V."/>
            <person name="Magnuson J.K."/>
            <person name="Kuees U."/>
            <person name="Hori C."/>
            <person name="Igarashi K."/>
            <person name="Samejima M."/>
            <person name="Held B.W."/>
            <person name="Barry K.W."/>
            <person name="LaButti K.M."/>
            <person name="Lapidus A."/>
            <person name="Lindquist E.A."/>
            <person name="Lucas S.M."/>
            <person name="Riley R."/>
            <person name="Salamov A.A."/>
            <person name="Hoffmeister D."/>
            <person name="Schwenk D."/>
            <person name="Hadar Y."/>
            <person name="Yarden O."/>
            <person name="de Vries R.P."/>
            <person name="Wiebenga A."/>
            <person name="Stenlid J."/>
            <person name="Eastwood D."/>
            <person name="Grigoriev I.V."/>
            <person name="Berka R.M."/>
            <person name="Blanchette R.A."/>
            <person name="Kersten P."/>
            <person name="Martinez A.T."/>
            <person name="Vicuna R."/>
            <person name="Cullen D."/>
        </authorList>
    </citation>
    <scope>NUCLEOTIDE SEQUENCE [LARGE SCALE GENOMIC DNA]</scope>
    <source>
        <strain evidence="1 2">B</strain>
    </source>
</reference>
<evidence type="ECO:0000313" key="2">
    <source>
        <dbReference type="Proteomes" id="UP000016930"/>
    </source>
</evidence>
<protein>
    <submittedName>
        <fullName evidence="1">Uncharacterized protein</fullName>
    </submittedName>
</protein>
<organism evidence="1 2">
    <name type="scientific">Ceriporiopsis subvermispora (strain B)</name>
    <name type="common">White-rot fungus</name>
    <name type="synonym">Gelatoporia subvermispora</name>
    <dbReference type="NCBI Taxonomy" id="914234"/>
    <lineage>
        <taxon>Eukaryota</taxon>
        <taxon>Fungi</taxon>
        <taxon>Dikarya</taxon>
        <taxon>Basidiomycota</taxon>
        <taxon>Agaricomycotina</taxon>
        <taxon>Agaricomycetes</taxon>
        <taxon>Polyporales</taxon>
        <taxon>Gelatoporiaceae</taxon>
        <taxon>Gelatoporia</taxon>
    </lineage>
</organism>
<dbReference type="AlphaFoldDB" id="M2PMI4"/>
<dbReference type="HOGENOM" id="CLU_2270073_0_0_1"/>
<gene>
    <name evidence="1" type="ORF">CERSUDRAFT_114252</name>
</gene>
<name>M2PMI4_CERS8</name>